<proteinExistence type="predicted"/>
<feature type="region of interest" description="Disordered" evidence="1">
    <location>
        <begin position="1"/>
        <end position="23"/>
    </location>
</feature>
<gene>
    <name evidence="2" type="ORF">CDAR_443131</name>
</gene>
<feature type="compositionally biased region" description="Polar residues" evidence="1">
    <location>
        <begin position="10"/>
        <end position="19"/>
    </location>
</feature>
<accession>A0AAV4MUD4</accession>
<keyword evidence="3" id="KW-1185">Reference proteome</keyword>
<dbReference type="AlphaFoldDB" id="A0AAV4MUD4"/>
<dbReference type="EMBL" id="BPLQ01000887">
    <property type="protein sequence ID" value="GIX76029.1"/>
    <property type="molecule type" value="Genomic_DNA"/>
</dbReference>
<dbReference type="Proteomes" id="UP001054837">
    <property type="component" value="Unassembled WGS sequence"/>
</dbReference>
<evidence type="ECO:0000256" key="1">
    <source>
        <dbReference type="SAM" id="MobiDB-lite"/>
    </source>
</evidence>
<reference evidence="2 3" key="1">
    <citation type="submission" date="2021-06" db="EMBL/GenBank/DDBJ databases">
        <title>Caerostris darwini draft genome.</title>
        <authorList>
            <person name="Kono N."/>
            <person name="Arakawa K."/>
        </authorList>
    </citation>
    <scope>NUCLEOTIDE SEQUENCE [LARGE SCALE GENOMIC DNA]</scope>
</reference>
<sequence>METLNEETQHYFSKNNPGGYTTPIKEKITHFESREHKEFRRRWSKKIGHGEGKVTGTFSLLFRRAELREVRPSSFAAKTGLLISRVSSNSFPPSRLSNRLFRPGLR</sequence>
<comment type="caution">
    <text evidence="2">The sequence shown here is derived from an EMBL/GenBank/DDBJ whole genome shotgun (WGS) entry which is preliminary data.</text>
</comment>
<protein>
    <submittedName>
        <fullName evidence="2">Uncharacterized protein</fullName>
    </submittedName>
</protein>
<evidence type="ECO:0000313" key="3">
    <source>
        <dbReference type="Proteomes" id="UP001054837"/>
    </source>
</evidence>
<evidence type="ECO:0000313" key="2">
    <source>
        <dbReference type="EMBL" id="GIX76029.1"/>
    </source>
</evidence>
<name>A0AAV4MUD4_9ARAC</name>
<organism evidence="2 3">
    <name type="scientific">Caerostris darwini</name>
    <dbReference type="NCBI Taxonomy" id="1538125"/>
    <lineage>
        <taxon>Eukaryota</taxon>
        <taxon>Metazoa</taxon>
        <taxon>Ecdysozoa</taxon>
        <taxon>Arthropoda</taxon>
        <taxon>Chelicerata</taxon>
        <taxon>Arachnida</taxon>
        <taxon>Araneae</taxon>
        <taxon>Araneomorphae</taxon>
        <taxon>Entelegynae</taxon>
        <taxon>Araneoidea</taxon>
        <taxon>Araneidae</taxon>
        <taxon>Caerostris</taxon>
    </lineage>
</organism>